<sequence>MRFSIVDYGKKRKNKKWKKRVPFRKTLPKKKPPNDVSCIGMISASLGYSFSNGLELGLATV</sequence>
<dbReference type="EMBL" id="JAUDFV010000154">
    <property type="protein sequence ID" value="KAL2716189.1"/>
    <property type="molecule type" value="Genomic_DNA"/>
</dbReference>
<protein>
    <submittedName>
        <fullName evidence="1">Uncharacterized protein</fullName>
    </submittedName>
</protein>
<gene>
    <name evidence="1" type="ORF">V1478_013865</name>
</gene>
<dbReference type="Proteomes" id="UP001607302">
    <property type="component" value="Unassembled WGS sequence"/>
</dbReference>
<comment type="caution">
    <text evidence="1">The sequence shown here is derived from an EMBL/GenBank/DDBJ whole genome shotgun (WGS) entry which is preliminary data.</text>
</comment>
<evidence type="ECO:0000313" key="1">
    <source>
        <dbReference type="EMBL" id="KAL2716189.1"/>
    </source>
</evidence>
<name>A0ABD2A6D9_VESSQ</name>
<organism evidence="1 2">
    <name type="scientific">Vespula squamosa</name>
    <name type="common">Southern yellow jacket</name>
    <name type="synonym">Wasp</name>
    <dbReference type="NCBI Taxonomy" id="30214"/>
    <lineage>
        <taxon>Eukaryota</taxon>
        <taxon>Metazoa</taxon>
        <taxon>Ecdysozoa</taxon>
        <taxon>Arthropoda</taxon>
        <taxon>Hexapoda</taxon>
        <taxon>Insecta</taxon>
        <taxon>Pterygota</taxon>
        <taxon>Neoptera</taxon>
        <taxon>Endopterygota</taxon>
        <taxon>Hymenoptera</taxon>
        <taxon>Apocrita</taxon>
        <taxon>Aculeata</taxon>
        <taxon>Vespoidea</taxon>
        <taxon>Vespidae</taxon>
        <taxon>Vespinae</taxon>
        <taxon>Vespula</taxon>
    </lineage>
</organism>
<keyword evidence="2" id="KW-1185">Reference proteome</keyword>
<dbReference type="AlphaFoldDB" id="A0ABD2A6D9"/>
<reference evidence="1 2" key="1">
    <citation type="journal article" date="2024" name="Ann. Entomol. Soc. Am.">
        <title>Genomic analyses of the southern and eastern yellowjacket wasps (Hymenoptera: Vespidae) reveal evolutionary signatures of social life.</title>
        <authorList>
            <person name="Catto M.A."/>
            <person name="Caine P.B."/>
            <person name="Orr S.E."/>
            <person name="Hunt B.G."/>
            <person name="Goodisman M.A.D."/>
        </authorList>
    </citation>
    <scope>NUCLEOTIDE SEQUENCE [LARGE SCALE GENOMIC DNA]</scope>
    <source>
        <strain evidence="1">233</strain>
        <tissue evidence="1">Head and thorax</tissue>
    </source>
</reference>
<accession>A0ABD2A6D9</accession>
<proteinExistence type="predicted"/>
<evidence type="ECO:0000313" key="2">
    <source>
        <dbReference type="Proteomes" id="UP001607302"/>
    </source>
</evidence>